<evidence type="ECO:0000313" key="3">
    <source>
        <dbReference type="Proteomes" id="UP000029050"/>
    </source>
</evidence>
<proteinExistence type="predicted"/>
<sequence>MANQGRWNPLTVHHPTGKSGCTQPTAGGVSCITSLVTGIVRRGIKAIQA</sequence>
<name>A0A087CDY7_9BIFI</name>
<feature type="region of interest" description="Disordered" evidence="1">
    <location>
        <begin position="1"/>
        <end position="23"/>
    </location>
</feature>
<dbReference type="Proteomes" id="UP000029050">
    <property type="component" value="Unassembled WGS sequence"/>
</dbReference>
<dbReference type="EMBL" id="JGZI01000010">
    <property type="protein sequence ID" value="KFI81487.1"/>
    <property type="molecule type" value="Genomic_DNA"/>
</dbReference>
<evidence type="ECO:0000313" key="2">
    <source>
        <dbReference type="EMBL" id="KFI81487.1"/>
    </source>
</evidence>
<gene>
    <name evidence="2" type="ORF">BPSY_2245</name>
</gene>
<reference evidence="2 3" key="1">
    <citation type="submission" date="2014-03" db="EMBL/GenBank/DDBJ databases">
        <title>Genomics of Bifidobacteria.</title>
        <authorList>
            <person name="Ventura M."/>
            <person name="Milani C."/>
            <person name="Lugli G.A."/>
        </authorList>
    </citation>
    <scope>NUCLEOTIDE SEQUENCE [LARGE SCALE GENOMIC DNA]</scope>
    <source>
        <strain evidence="2 3">LMG 21775</strain>
    </source>
</reference>
<dbReference type="PROSITE" id="PS51257">
    <property type="entry name" value="PROKAR_LIPOPROTEIN"/>
    <property type="match status" value="1"/>
</dbReference>
<protein>
    <submittedName>
        <fullName evidence="2">Uncharacterized protein</fullName>
    </submittedName>
</protein>
<accession>A0A087CDY7</accession>
<keyword evidence="3" id="KW-1185">Reference proteome</keyword>
<dbReference type="AlphaFoldDB" id="A0A087CDY7"/>
<evidence type="ECO:0000256" key="1">
    <source>
        <dbReference type="SAM" id="MobiDB-lite"/>
    </source>
</evidence>
<organism evidence="2 3">
    <name type="scientific">Bifidobacterium psychraerophilum</name>
    <dbReference type="NCBI Taxonomy" id="218140"/>
    <lineage>
        <taxon>Bacteria</taxon>
        <taxon>Bacillati</taxon>
        <taxon>Actinomycetota</taxon>
        <taxon>Actinomycetes</taxon>
        <taxon>Bifidobacteriales</taxon>
        <taxon>Bifidobacteriaceae</taxon>
        <taxon>Bifidobacterium</taxon>
    </lineage>
</organism>
<comment type="caution">
    <text evidence="2">The sequence shown here is derived from an EMBL/GenBank/DDBJ whole genome shotgun (WGS) entry which is preliminary data.</text>
</comment>